<sequence length="56" mass="6072">MGILFRQKKKLGKNSWLNISGSGASASTRVGPVTLNSRGGVYVNLPGGLHYRGRWK</sequence>
<protein>
    <recommendedName>
        <fullName evidence="1">DUF4236 domain-containing protein</fullName>
    </recommendedName>
</protein>
<dbReference type="AlphaFoldDB" id="A0A3G6IY18"/>
<dbReference type="InterPro" id="IPR025330">
    <property type="entry name" value="DUF4236"/>
</dbReference>
<dbReference type="Proteomes" id="UP000271587">
    <property type="component" value="Chromosome"/>
</dbReference>
<name>A0A3G6IY18_9CORY</name>
<organism evidence="2 3">
    <name type="scientific">Corynebacterium gerontici</name>
    <dbReference type="NCBI Taxonomy" id="2079234"/>
    <lineage>
        <taxon>Bacteria</taxon>
        <taxon>Bacillati</taxon>
        <taxon>Actinomycetota</taxon>
        <taxon>Actinomycetes</taxon>
        <taxon>Mycobacteriales</taxon>
        <taxon>Corynebacteriaceae</taxon>
        <taxon>Corynebacterium</taxon>
    </lineage>
</organism>
<gene>
    <name evidence="2" type="ORF">CGERO_01705</name>
</gene>
<evidence type="ECO:0000259" key="1">
    <source>
        <dbReference type="Pfam" id="PF14020"/>
    </source>
</evidence>
<dbReference type="RefSeq" id="WP_123933179.1">
    <property type="nucleotide sequence ID" value="NZ_CP033897.1"/>
</dbReference>
<feature type="domain" description="DUF4236" evidence="1">
    <location>
        <begin position="5"/>
        <end position="52"/>
    </location>
</feature>
<dbReference type="OrthoDB" id="3297468at2"/>
<reference evidence="2 3" key="1">
    <citation type="submission" date="2018-11" db="EMBL/GenBank/DDBJ databases">
        <authorList>
            <person name="Kleinhagauer T."/>
            <person name="Glaeser S.P."/>
            <person name="Spergser J."/>
            <person name="Ruckert C."/>
            <person name="Kaempfer P."/>
            <person name="Busse H.-J."/>
        </authorList>
    </citation>
    <scope>NUCLEOTIDE SEQUENCE [LARGE SCALE GENOMIC DNA]</scope>
    <source>
        <strain evidence="2 3">W8</strain>
    </source>
</reference>
<dbReference type="EMBL" id="CP033897">
    <property type="protein sequence ID" value="AZA10675.1"/>
    <property type="molecule type" value="Genomic_DNA"/>
</dbReference>
<evidence type="ECO:0000313" key="2">
    <source>
        <dbReference type="EMBL" id="AZA10675.1"/>
    </source>
</evidence>
<accession>A0A3G6IY18</accession>
<evidence type="ECO:0000313" key="3">
    <source>
        <dbReference type="Proteomes" id="UP000271587"/>
    </source>
</evidence>
<dbReference type="Pfam" id="PF14020">
    <property type="entry name" value="DUF4236"/>
    <property type="match status" value="1"/>
</dbReference>
<dbReference type="KEGG" id="cgk:CGERO_01705"/>
<keyword evidence="3" id="KW-1185">Reference proteome</keyword>
<proteinExistence type="predicted"/>